<name>A0A199VMV1_ANACO</name>
<dbReference type="AlphaFoldDB" id="A0A199VMV1"/>
<accession>A0A199VMV1</accession>
<dbReference type="Proteomes" id="UP000092600">
    <property type="component" value="Unassembled WGS sequence"/>
</dbReference>
<evidence type="ECO:0000313" key="2">
    <source>
        <dbReference type="Proteomes" id="UP000092600"/>
    </source>
</evidence>
<feature type="non-terminal residue" evidence="1">
    <location>
        <position position="1"/>
    </location>
</feature>
<protein>
    <submittedName>
        <fullName evidence="1">Uncharacterized protein</fullName>
    </submittedName>
</protein>
<gene>
    <name evidence="1" type="ORF">ACMD2_19936</name>
</gene>
<reference evidence="1 2" key="1">
    <citation type="journal article" date="2016" name="DNA Res.">
        <title>The draft genome of MD-2 pineapple using hybrid error correction of long reads.</title>
        <authorList>
            <person name="Redwan R.M."/>
            <person name="Saidin A."/>
            <person name="Kumar S.V."/>
        </authorList>
    </citation>
    <scope>NUCLEOTIDE SEQUENCE [LARGE SCALE GENOMIC DNA]</scope>
    <source>
        <strain evidence="2">cv. MD2</strain>
        <tissue evidence="1">Leaf</tissue>
    </source>
</reference>
<comment type="caution">
    <text evidence="1">The sequence shown here is derived from an EMBL/GenBank/DDBJ whole genome shotgun (WGS) entry which is preliminary data.</text>
</comment>
<organism evidence="1 2">
    <name type="scientific">Ananas comosus</name>
    <name type="common">Pineapple</name>
    <name type="synonym">Ananas ananas</name>
    <dbReference type="NCBI Taxonomy" id="4615"/>
    <lineage>
        <taxon>Eukaryota</taxon>
        <taxon>Viridiplantae</taxon>
        <taxon>Streptophyta</taxon>
        <taxon>Embryophyta</taxon>
        <taxon>Tracheophyta</taxon>
        <taxon>Spermatophyta</taxon>
        <taxon>Magnoliopsida</taxon>
        <taxon>Liliopsida</taxon>
        <taxon>Poales</taxon>
        <taxon>Bromeliaceae</taxon>
        <taxon>Bromelioideae</taxon>
        <taxon>Ananas</taxon>
    </lineage>
</organism>
<evidence type="ECO:0000313" key="1">
    <source>
        <dbReference type="EMBL" id="OAY78394.1"/>
    </source>
</evidence>
<sequence length="133" mass="15580">VVLSLMFFKINCSLLQREVDEATIKQLQLDLAARESHITALSEKLGQDLKDWIVVEQEEKNEMHKKLQNVENEYLRNHFNSVKLMKIRQVEQLKDSISIHHVEILMQKIIKLRKENESLKRRLLASEFSGAGN</sequence>
<proteinExistence type="predicted"/>
<dbReference type="EMBL" id="LSRQ01001299">
    <property type="protein sequence ID" value="OAY78394.1"/>
    <property type="molecule type" value="Genomic_DNA"/>
</dbReference>